<dbReference type="KEGG" id="tnl:113498329"/>
<dbReference type="Pfam" id="PF15886">
    <property type="entry name" value="CBM39"/>
    <property type="match status" value="1"/>
</dbReference>
<evidence type="ECO:0000256" key="4">
    <source>
        <dbReference type="ARBA" id="ARBA00022588"/>
    </source>
</evidence>
<evidence type="ECO:0000256" key="1">
    <source>
        <dbReference type="ARBA" id="ARBA00004613"/>
    </source>
</evidence>
<dbReference type="Gene3D" id="2.60.120.200">
    <property type="match status" value="1"/>
</dbReference>
<evidence type="ECO:0000256" key="6">
    <source>
        <dbReference type="ARBA" id="ARBA00022859"/>
    </source>
</evidence>
<keyword evidence="6" id="KW-0391">Immunity</keyword>
<dbReference type="GO" id="GO:0045088">
    <property type="term" value="P:regulation of innate immune response"/>
    <property type="evidence" value="ECO:0007669"/>
    <property type="project" value="UniProtKB-ARBA"/>
</dbReference>
<dbReference type="CDD" id="cd02179">
    <property type="entry name" value="GH16_beta_GRP"/>
    <property type="match status" value="1"/>
</dbReference>
<dbReference type="AlphaFoldDB" id="A0A7E5W0H8"/>
<keyword evidence="7" id="KW-0325">Glycoprotein</keyword>
<organism evidence="11 12">
    <name type="scientific">Trichoplusia ni</name>
    <name type="common">Cabbage looper</name>
    <dbReference type="NCBI Taxonomy" id="7111"/>
    <lineage>
        <taxon>Eukaryota</taxon>
        <taxon>Metazoa</taxon>
        <taxon>Ecdysozoa</taxon>
        <taxon>Arthropoda</taxon>
        <taxon>Hexapoda</taxon>
        <taxon>Insecta</taxon>
        <taxon>Pterygota</taxon>
        <taxon>Neoptera</taxon>
        <taxon>Endopterygota</taxon>
        <taxon>Lepidoptera</taxon>
        <taxon>Glossata</taxon>
        <taxon>Ditrysia</taxon>
        <taxon>Noctuoidea</taxon>
        <taxon>Noctuidae</taxon>
        <taxon>Plusiinae</taxon>
        <taxon>Trichoplusia</taxon>
    </lineage>
</organism>
<keyword evidence="5 8" id="KW-0732">Signal</keyword>
<keyword evidence="3" id="KW-0964">Secreted</keyword>
<dbReference type="InterPro" id="IPR043030">
    <property type="entry name" value="BGBP_N_sf"/>
</dbReference>
<accession>A0A7E5W0H8</accession>
<dbReference type="Gene3D" id="2.60.40.2140">
    <property type="entry name" value="Beta-1,3-glucan-recognition protein, N-terminal domain"/>
    <property type="match status" value="1"/>
</dbReference>
<evidence type="ECO:0000313" key="12">
    <source>
        <dbReference type="RefSeq" id="XP_026734114.1"/>
    </source>
</evidence>
<evidence type="ECO:0000259" key="9">
    <source>
        <dbReference type="PROSITE" id="PS51762"/>
    </source>
</evidence>
<proteinExistence type="inferred from homology"/>
<dbReference type="InterPro" id="IPR035806">
    <property type="entry name" value="GH16_GRP_C"/>
</dbReference>
<feature type="domain" description="GH16" evidence="9">
    <location>
        <begin position="189"/>
        <end position="486"/>
    </location>
</feature>
<dbReference type="InterPro" id="IPR013320">
    <property type="entry name" value="ConA-like_dom_sf"/>
</dbReference>
<dbReference type="SUPFAM" id="SSF49899">
    <property type="entry name" value="Concanavalin A-like lectins/glucanases"/>
    <property type="match status" value="1"/>
</dbReference>
<dbReference type="Proteomes" id="UP000322000">
    <property type="component" value="Chromosome 10"/>
</dbReference>
<dbReference type="GO" id="GO:0030246">
    <property type="term" value="F:carbohydrate binding"/>
    <property type="evidence" value="ECO:0007669"/>
    <property type="project" value="InterPro"/>
</dbReference>
<reference evidence="12" key="1">
    <citation type="submission" date="2025-08" db="UniProtKB">
        <authorList>
            <consortium name="RefSeq"/>
        </authorList>
    </citation>
    <scope>IDENTIFICATION</scope>
</reference>
<feature type="chain" id="PRO_5028976927" evidence="8">
    <location>
        <begin position="22"/>
        <end position="486"/>
    </location>
</feature>
<dbReference type="GeneID" id="113498329"/>
<evidence type="ECO:0000259" key="10">
    <source>
        <dbReference type="PROSITE" id="PS51969"/>
    </source>
</evidence>
<name>A0A7E5W0H8_TRINI</name>
<dbReference type="GO" id="GO:0005975">
    <property type="term" value="P:carbohydrate metabolic process"/>
    <property type="evidence" value="ECO:0007669"/>
    <property type="project" value="InterPro"/>
</dbReference>
<comment type="similarity">
    <text evidence="2">Belongs to the insect beta-1,3-glucan binding protein family.</text>
</comment>
<dbReference type="PANTHER" id="PTHR10963">
    <property type="entry name" value="GLYCOSYL HYDROLASE-RELATED"/>
    <property type="match status" value="1"/>
</dbReference>
<dbReference type="RefSeq" id="XP_026734114.1">
    <property type="nucleotide sequence ID" value="XM_026878313.1"/>
</dbReference>
<dbReference type="InterPro" id="IPR050546">
    <property type="entry name" value="Glycosyl_Hydrlase_16"/>
</dbReference>
<evidence type="ECO:0000256" key="7">
    <source>
        <dbReference type="ARBA" id="ARBA00023180"/>
    </source>
</evidence>
<dbReference type="FunCoup" id="A0A7E5W0H8">
    <property type="interactions" value="66"/>
</dbReference>
<dbReference type="InParanoid" id="A0A7E5W0H8"/>
<dbReference type="GO" id="GO:0004553">
    <property type="term" value="F:hydrolase activity, hydrolyzing O-glycosyl compounds"/>
    <property type="evidence" value="ECO:0007669"/>
    <property type="project" value="InterPro"/>
</dbReference>
<dbReference type="OrthoDB" id="4781at2759"/>
<dbReference type="PROSITE" id="PS51969">
    <property type="entry name" value="CBM39"/>
    <property type="match status" value="1"/>
</dbReference>
<evidence type="ECO:0000256" key="3">
    <source>
        <dbReference type="ARBA" id="ARBA00022525"/>
    </source>
</evidence>
<evidence type="ECO:0000256" key="5">
    <source>
        <dbReference type="ARBA" id="ARBA00022729"/>
    </source>
</evidence>
<feature type="signal peptide" evidence="8">
    <location>
        <begin position="1"/>
        <end position="21"/>
    </location>
</feature>
<dbReference type="PANTHER" id="PTHR10963:SF60">
    <property type="entry name" value="GRAM-NEGATIVE BACTERIA-BINDING PROTEIN 1-RELATED"/>
    <property type="match status" value="1"/>
</dbReference>
<evidence type="ECO:0000256" key="8">
    <source>
        <dbReference type="SAM" id="SignalP"/>
    </source>
</evidence>
<dbReference type="InterPro" id="IPR031756">
    <property type="entry name" value="BGBP_N"/>
</dbReference>
<protein>
    <submittedName>
        <fullName evidence="12">Beta-1,3-glucan-binding protein-like</fullName>
    </submittedName>
</protein>
<sequence length="486" mass="54792">MTCDVRTLLFILFVLIGTCLAQNYEVPEPTVEALFPKGFKVSLKDDGYSFFGFRGNINEEFHEVKEGQIKADIVSKQGGYWVYKNRSKKLEVGDTIFYWIYVIKDGKGAMSPVFDYTVTEIPAPGSSPGKGPKAPQKTTTENDLFSFERFGSSERPCQVSKTVVQGETSVCEGNLIFNEEFEKTSLRDLSKWNAEIMFPREPDFPFNAYIPDNTISFGDGSLIISPVLTETQQGEDFLYKAVDLSVRCTGKADRSECRHEASGANVFPPVLTAKISTRHNFNFKFGRIEVRAKLPAGSWLIPEINLEPSDHTYGQEHYESGVMRVAFARGNPILAKKLYGGPVLSDTEPFRSALLKEKIGIENWNKDFHNYTLVWKPDGIELLVDGDRYGTVSPNGGFYEAARKHGVTHSSHWVKGTVMAPLDEMFHVTLGLRVGGINDFPDDLADKPWANRASKARLNFWKQKDSWYPSWYNSALHVDYVRVYAL</sequence>
<keyword evidence="11" id="KW-1185">Reference proteome</keyword>
<evidence type="ECO:0000256" key="2">
    <source>
        <dbReference type="ARBA" id="ARBA00008781"/>
    </source>
</evidence>
<comment type="subcellular location">
    <subcellularLocation>
        <location evidence="1">Secreted</location>
    </subcellularLocation>
</comment>
<dbReference type="GO" id="GO:0045087">
    <property type="term" value="P:innate immune response"/>
    <property type="evidence" value="ECO:0007669"/>
    <property type="project" value="UniProtKB-KW"/>
</dbReference>
<feature type="domain" description="CBM39" evidence="10">
    <location>
        <begin position="24"/>
        <end position="123"/>
    </location>
</feature>
<dbReference type="Pfam" id="PF00722">
    <property type="entry name" value="Glyco_hydro_16"/>
    <property type="match status" value="1"/>
</dbReference>
<dbReference type="InterPro" id="IPR000757">
    <property type="entry name" value="Beta-glucanase-like"/>
</dbReference>
<gene>
    <name evidence="12" type="primary">LOC113498329</name>
</gene>
<dbReference type="FunFam" id="2.60.120.200:FF:000235">
    <property type="entry name" value="Beta-1,3-glucan-binding protein"/>
    <property type="match status" value="1"/>
</dbReference>
<keyword evidence="4" id="KW-0399">Innate immunity</keyword>
<evidence type="ECO:0000313" key="11">
    <source>
        <dbReference type="Proteomes" id="UP000322000"/>
    </source>
</evidence>
<dbReference type="PROSITE" id="PS51762">
    <property type="entry name" value="GH16_2"/>
    <property type="match status" value="1"/>
</dbReference>
<dbReference type="GO" id="GO:0005576">
    <property type="term" value="C:extracellular region"/>
    <property type="evidence" value="ECO:0007669"/>
    <property type="project" value="UniProtKB-SubCell"/>
</dbReference>